<comment type="caution">
    <text evidence="2">The sequence shown here is derived from an EMBL/GenBank/DDBJ whole genome shotgun (WGS) entry which is preliminary data.</text>
</comment>
<reference evidence="2" key="1">
    <citation type="submission" date="2020-08" db="EMBL/GenBank/DDBJ databases">
        <title>Ramlibacter sp. USB13 16S ribosomal RNA gene genome sequencing and assembly.</title>
        <authorList>
            <person name="Kang M."/>
        </authorList>
    </citation>
    <scope>NUCLEOTIDE SEQUENCE</scope>
    <source>
        <strain evidence="2">USB13</strain>
    </source>
</reference>
<dbReference type="Pfam" id="PF03091">
    <property type="entry name" value="CutA1"/>
    <property type="match status" value="1"/>
</dbReference>
<dbReference type="GO" id="GO:0005507">
    <property type="term" value="F:copper ion binding"/>
    <property type="evidence" value="ECO:0007669"/>
    <property type="project" value="TreeGrafter"/>
</dbReference>
<dbReference type="GO" id="GO:0010038">
    <property type="term" value="P:response to metal ion"/>
    <property type="evidence" value="ECO:0007669"/>
    <property type="project" value="InterPro"/>
</dbReference>
<protein>
    <submittedName>
        <fullName evidence="2">Divalent-cation tolerance protein CutA</fullName>
    </submittedName>
</protein>
<dbReference type="Proteomes" id="UP000608513">
    <property type="component" value="Unassembled WGS sequence"/>
</dbReference>
<comment type="similarity">
    <text evidence="1">Belongs to the CutA family.</text>
</comment>
<dbReference type="EMBL" id="JACORT010000009">
    <property type="protein sequence ID" value="MBC5785292.1"/>
    <property type="molecule type" value="Genomic_DNA"/>
</dbReference>
<name>A0A923SGV7_9BURK</name>
<evidence type="ECO:0000256" key="1">
    <source>
        <dbReference type="ARBA" id="ARBA00010169"/>
    </source>
</evidence>
<sequence>MEDCKEVDIVSITTTVGTRADAEALAQAILERRLAACVQVEEGLTSFYRWQGKDCADVEVRLTIKTLAACAEALRALFREKHPYEVPQFLAVGMHASPDYLAWARGEVRTVAGGEPDPV</sequence>
<dbReference type="InterPro" id="IPR011322">
    <property type="entry name" value="N-reg_PII-like_a/b"/>
</dbReference>
<dbReference type="SUPFAM" id="SSF54913">
    <property type="entry name" value="GlnB-like"/>
    <property type="match status" value="1"/>
</dbReference>
<dbReference type="InterPro" id="IPR015867">
    <property type="entry name" value="N-reg_PII/ATP_PRibTrfase_C"/>
</dbReference>
<dbReference type="PANTHER" id="PTHR23419">
    <property type="entry name" value="DIVALENT CATION TOLERANCE CUTA-RELATED"/>
    <property type="match status" value="1"/>
</dbReference>
<organism evidence="2 3">
    <name type="scientific">Ramlibacter cellulosilyticus</name>
    <dbReference type="NCBI Taxonomy" id="2764187"/>
    <lineage>
        <taxon>Bacteria</taxon>
        <taxon>Pseudomonadati</taxon>
        <taxon>Pseudomonadota</taxon>
        <taxon>Betaproteobacteria</taxon>
        <taxon>Burkholderiales</taxon>
        <taxon>Comamonadaceae</taxon>
        <taxon>Ramlibacter</taxon>
    </lineage>
</organism>
<evidence type="ECO:0000313" key="3">
    <source>
        <dbReference type="Proteomes" id="UP000608513"/>
    </source>
</evidence>
<accession>A0A923SGV7</accession>
<gene>
    <name evidence="2" type="ORF">H8N03_20260</name>
</gene>
<proteinExistence type="inferred from homology"/>
<keyword evidence="3" id="KW-1185">Reference proteome</keyword>
<dbReference type="InterPro" id="IPR004323">
    <property type="entry name" value="Ion_tolerance_CutA"/>
</dbReference>
<evidence type="ECO:0000313" key="2">
    <source>
        <dbReference type="EMBL" id="MBC5785292.1"/>
    </source>
</evidence>
<dbReference type="Gene3D" id="3.30.70.120">
    <property type="match status" value="1"/>
</dbReference>
<dbReference type="AlphaFoldDB" id="A0A923SGV7"/>
<dbReference type="PANTHER" id="PTHR23419:SF8">
    <property type="entry name" value="FI09726P"/>
    <property type="match status" value="1"/>
</dbReference>